<dbReference type="PANTHER" id="PTHR43381:SF4">
    <property type="entry name" value="EUKARYOTIC TRANSLATION INITIATION FACTOR 5B"/>
    <property type="match status" value="1"/>
</dbReference>
<keyword evidence="1" id="KW-0547">Nucleotide-binding</keyword>
<name>A0AA88AIC3_FICCA</name>
<evidence type="ECO:0000313" key="4">
    <source>
        <dbReference type="Proteomes" id="UP001187192"/>
    </source>
</evidence>
<dbReference type="FunFam" id="2.40.30.10:FF:000013">
    <property type="entry name" value="eukaryotic translation initiation factor 5B"/>
    <property type="match status" value="1"/>
</dbReference>
<protein>
    <recommendedName>
        <fullName evidence="5">Eukaryotic translation initiation factor 5B</fullName>
    </recommendedName>
</protein>
<comment type="caution">
    <text evidence="3">The sequence shown here is derived from an EMBL/GenBank/DDBJ whole genome shotgun (WGS) entry which is preliminary data.</text>
</comment>
<organism evidence="3 4">
    <name type="scientific">Ficus carica</name>
    <name type="common">Common fig</name>
    <dbReference type="NCBI Taxonomy" id="3494"/>
    <lineage>
        <taxon>Eukaryota</taxon>
        <taxon>Viridiplantae</taxon>
        <taxon>Streptophyta</taxon>
        <taxon>Embryophyta</taxon>
        <taxon>Tracheophyta</taxon>
        <taxon>Spermatophyta</taxon>
        <taxon>Magnoliopsida</taxon>
        <taxon>eudicotyledons</taxon>
        <taxon>Gunneridae</taxon>
        <taxon>Pentapetalae</taxon>
        <taxon>rosids</taxon>
        <taxon>fabids</taxon>
        <taxon>Rosales</taxon>
        <taxon>Moraceae</taxon>
        <taxon>Ficeae</taxon>
        <taxon>Ficus</taxon>
    </lineage>
</organism>
<proteinExistence type="predicted"/>
<dbReference type="EMBL" id="BTGU01000058">
    <property type="protein sequence ID" value="GMN55533.1"/>
    <property type="molecule type" value="Genomic_DNA"/>
</dbReference>
<keyword evidence="4" id="KW-1185">Reference proteome</keyword>
<evidence type="ECO:0000256" key="2">
    <source>
        <dbReference type="ARBA" id="ARBA00023134"/>
    </source>
</evidence>
<evidence type="ECO:0000256" key="1">
    <source>
        <dbReference type="ARBA" id="ARBA00022741"/>
    </source>
</evidence>
<dbReference type="GO" id="GO:0003743">
    <property type="term" value="F:translation initiation factor activity"/>
    <property type="evidence" value="ECO:0007669"/>
    <property type="project" value="TreeGrafter"/>
</dbReference>
<evidence type="ECO:0000313" key="3">
    <source>
        <dbReference type="EMBL" id="GMN55533.1"/>
    </source>
</evidence>
<dbReference type="Proteomes" id="UP001187192">
    <property type="component" value="Unassembled WGS sequence"/>
</dbReference>
<sequence length="234" mass="26061">MVEKLTFRNEVECTVLEVKVAEGHGTTIDVVLVNGVLRVGDQIVVCGLQVSIFTTIRALLKPHPLQELRLKGTYLHQKEIKAAHGIKIAAQGLEHAIAGTGLYVMGPMDDLEDIKEAAMGDMKVVISFDGLSGVGTPICIPQREFIDIGRIASIENNHTPVDIAKKGQKVAIKIVGSNPEEQQKMFGRHFELEEELVSHISRRSIDLLKANYQDDPSMNEWRFVVKLKNFFKIH</sequence>
<dbReference type="GO" id="GO:0005525">
    <property type="term" value="F:GTP binding"/>
    <property type="evidence" value="ECO:0007669"/>
    <property type="project" value="UniProtKB-KW"/>
</dbReference>
<dbReference type="CDD" id="cd03703">
    <property type="entry name" value="aeIF5B_II"/>
    <property type="match status" value="1"/>
</dbReference>
<dbReference type="GO" id="GO:0005739">
    <property type="term" value="C:mitochondrion"/>
    <property type="evidence" value="ECO:0007669"/>
    <property type="project" value="TreeGrafter"/>
</dbReference>
<reference evidence="3" key="1">
    <citation type="submission" date="2023-07" db="EMBL/GenBank/DDBJ databases">
        <title>draft genome sequence of fig (Ficus carica).</title>
        <authorList>
            <person name="Takahashi T."/>
            <person name="Nishimura K."/>
        </authorList>
    </citation>
    <scope>NUCLEOTIDE SEQUENCE</scope>
</reference>
<dbReference type="InterPro" id="IPR015760">
    <property type="entry name" value="TIF_IF2"/>
</dbReference>
<dbReference type="InterPro" id="IPR009000">
    <property type="entry name" value="Transl_B-barrel_sf"/>
</dbReference>
<keyword evidence="2" id="KW-0342">GTP-binding</keyword>
<accession>A0AA88AIC3</accession>
<dbReference type="PANTHER" id="PTHR43381">
    <property type="entry name" value="TRANSLATION INITIATION FACTOR IF-2-RELATED"/>
    <property type="match status" value="1"/>
</dbReference>
<dbReference type="SUPFAM" id="SSF50447">
    <property type="entry name" value="Translation proteins"/>
    <property type="match status" value="2"/>
</dbReference>
<gene>
    <name evidence="3" type="ORF">TIFTF001_024648</name>
</gene>
<evidence type="ECO:0008006" key="5">
    <source>
        <dbReference type="Google" id="ProtNLM"/>
    </source>
</evidence>
<dbReference type="Gene3D" id="2.40.30.10">
    <property type="entry name" value="Translation factors"/>
    <property type="match status" value="2"/>
</dbReference>
<dbReference type="AlphaFoldDB" id="A0AA88AIC3"/>